<sequence length="547" mass="59789">MCTDGVLCESALCHQGLATSQTLGPTYLRSPPHPLSQPGASCTLPSIIPSDPPLLCPSQSRLDTRQSICLPCPAELTRPYSAADLQTSATPGLRQSLQTKDLSNSTCLFPPYTRYHMSPPLPLPPTHSFPPRTGSKFDGVIRSSHSSLARQLIYPPPDPPLRSAFANSITSVKTALTWAHLPQTHIQVGTPAMTYTSKSIQPPIYSPVVRRLSYSLCFSCQDTRFRSAQPSRGWRRGWQLEKSLIRCNRVTRAVSSPPHLVVVDATVVDPGQDQIGPLVGRGGGGEGGGITLPAKGRTGTCRLWLHLRLQFESLLSLQPFLCTLPQDKIARLQSEPRHRLYRTHSSATLNAHGVCSKRAPLELLSSRLCTLTTTLYLIFSPTPFHSPLLLLCFFYLVPLGHFVLIASRLALRSDTSDASSPFLAAISSLLRVFPIFLLFSCPILPIWASLIRFPAVLVAASTGGSSPLEEPEPRTQDTQCAQIVRHLLFESFFLGRTSFVHCSVSESFDPFGTAARAGLHSHKRNTSNNNNCESLVCSRQAWTPASL</sequence>
<proteinExistence type="predicted"/>
<evidence type="ECO:0000256" key="1">
    <source>
        <dbReference type="SAM" id="Phobius"/>
    </source>
</evidence>
<protein>
    <submittedName>
        <fullName evidence="2">Uncharacterized protein</fullName>
    </submittedName>
</protein>
<reference evidence="2" key="1">
    <citation type="submission" date="2018-11" db="EMBL/GenBank/DDBJ databases">
        <authorList>
            <consortium name="Pathogen Informatics"/>
        </authorList>
    </citation>
    <scope>NUCLEOTIDE SEQUENCE</scope>
</reference>
<dbReference type="Proteomes" id="UP000784294">
    <property type="component" value="Unassembled WGS sequence"/>
</dbReference>
<evidence type="ECO:0000313" key="3">
    <source>
        <dbReference type="Proteomes" id="UP000784294"/>
    </source>
</evidence>
<feature type="transmembrane region" description="Helical" evidence="1">
    <location>
        <begin position="388"/>
        <end position="411"/>
    </location>
</feature>
<keyword evidence="3" id="KW-1185">Reference proteome</keyword>
<keyword evidence="1" id="KW-0472">Membrane</keyword>
<evidence type="ECO:0000313" key="2">
    <source>
        <dbReference type="EMBL" id="VEL33632.1"/>
    </source>
</evidence>
<feature type="transmembrane region" description="Helical" evidence="1">
    <location>
        <begin position="423"/>
        <end position="448"/>
    </location>
</feature>
<keyword evidence="1" id="KW-1133">Transmembrane helix</keyword>
<gene>
    <name evidence="2" type="ORF">PXEA_LOCUS27072</name>
</gene>
<dbReference type="EMBL" id="CAAALY010246124">
    <property type="protein sequence ID" value="VEL33632.1"/>
    <property type="molecule type" value="Genomic_DNA"/>
</dbReference>
<comment type="caution">
    <text evidence="2">The sequence shown here is derived from an EMBL/GenBank/DDBJ whole genome shotgun (WGS) entry which is preliminary data.</text>
</comment>
<accession>A0A448XCG6</accession>
<name>A0A448XCG6_9PLAT</name>
<organism evidence="2 3">
    <name type="scientific">Protopolystoma xenopodis</name>
    <dbReference type="NCBI Taxonomy" id="117903"/>
    <lineage>
        <taxon>Eukaryota</taxon>
        <taxon>Metazoa</taxon>
        <taxon>Spiralia</taxon>
        <taxon>Lophotrochozoa</taxon>
        <taxon>Platyhelminthes</taxon>
        <taxon>Monogenea</taxon>
        <taxon>Polyopisthocotylea</taxon>
        <taxon>Polystomatidea</taxon>
        <taxon>Polystomatidae</taxon>
        <taxon>Protopolystoma</taxon>
    </lineage>
</organism>
<dbReference type="AlphaFoldDB" id="A0A448XCG6"/>
<keyword evidence="1" id="KW-0812">Transmembrane</keyword>